<dbReference type="EMBL" id="CP017555">
    <property type="protein sequence ID" value="AOW03254.1"/>
    <property type="molecule type" value="Genomic_DNA"/>
</dbReference>
<protein>
    <submittedName>
        <fullName evidence="1">Uncharacterized protein</fullName>
    </submittedName>
</protein>
<proteinExistence type="predicted"/>
<reference evidence="1 2" key="1">
    <citation type="journal article" date="2016" name="PLoS ONE">
        <title>Sequence Assembly of Yarrowia lipolytica Strain W29/CLIB89 Shows Transposable Element Diversity.</title>
        <authorList>
            <person name="Magnan C."/>
            <person name="Yu J."/>
            <person name="Chang I."/>
            <person name="Jahn E."/>
            <person name="Kanomata Y."/>
            <person name="Wu J."/>
            <person name="Zeller M."/>
            <person name="Oakes M."/>
            <person name="Baldi P."/>
            <person name="Sandmeyer S."/>
        </authorList>
    </citation>
    <scope>NUCLEOTIDE SEQUENCE [LARGE SCALE GENOMIC DNA]</scope>
    <source>
        <strain evidence="2">CLIB89(W29)</strain>
    </source>
</reference>
<dbReference type="GeneID" id="94583156"/>
<accession>A0A1D8NC93</accession>
<dbReference type="Proteomes" id="UP000182444">
    <property type="component" value="Chromosome 1C"/>
</dbReference>
<dbReference type="VEuPathDB" id="FungiDB:YALI1_C30859g"/>
<name>A0A1D8NC93_YARLL</name>
<gene>
    <name evidence="1" type="ORF">YALI1_C30859g</name>
</gene>
<organism evidence="1 2">
    <name type="scientific">Yarrowia lipolytica</name>
    <name type="common">Candida lipolytica</name>
    <dbReference type="NCBI Taxonomy" id="4952"/>
    <lineage>
        <taxon>Eukaryota</taxon>
        <taxon>Fungi</taxon>
        <taxon>Dikarya</taxon>
        <taxon>Ascomycota</taxon>
        <taxon>Saccharomycotina</taxon>
        <taxon>Dipodascomycetes</taxon>
        <taxon>Dipodascales</taxon>
        <taxon>Dipodascales incertae sedis</taxon>
        <taxon>Yarrowia</taxon>
    </lineage>
</organism>
<evidence type="ECO:0000313" key="1">
    <source>
        <dbReference type="EMBL" id="AOW03254.1"/>
    </source>
</evidence>
<sequence>MLSSISALANPTVFQPLPRAIDRTRMVNTTWRWRRYIEDLHVSGPPSMRAHSTCQPPPRWWSMSRTLVLRHSNWGHNRHENNTAFVPALQRFFRAPVSRDLSPISSEANDVFVLNSQRAIDRCVSHVSSTTLGLRNVTLPSPPFATPDRSQTRDWPPLLVDTTVLVVHTLIDLTETFLATVLQLLTPLILLDCVLNYIQYCGSINRC</sequence>
<dbReference type="RefSeq" id="XP_068138628.1">
    <property type="nucleotide sequence ID" value="XM_068282527.1"/>
</dbReference>
<dbReference type="AlphaFoldDB" id="A0A1D8NC93"/>
<evidence type="ECO:0000313" key="2">
    <source>
        <dbReference type="Proteomes" id="UP000182444"/>
    </source>
</evidence>